<dbReference type="InterPro" id="IPR000644">
    <property type="entry name" value="CBS_dom"/>
</dbReference>
<dbReference type="EMBL" id="CP049742">
    <property type="protein sequence ID" value="QPC45835.1"/>
    <property type="molecule type" value="Genomic_DNA"/>
</dbReference>
<dbReference type="Pfam" id="PF00571">
    <property type="entry name" value="CBS"/>
    <property type="match status" value="1"/>
</dbReference>
<dbReference type="RefSeq" id="WP_239673353.1">
    <property type="nucleotide sequence ID" value="NZ_CP049742.1"/>
</dbReference>
<reference evidence="3 4" key="1">
    <citation type="submission" date="2019-07" db="EMBL/GenBank/DDBJ databases">
        <title>Genome sequence of 2 isolates from Red Sea Mangroves.</title>
        <authorList>
            <person name="Sefrji F."/>
            <person name="Michoud G."/>
            <person name="Merlino G."/>
            <person name="Daffonchio D."/>
        </authorList>
    </citation>
    <scope>NUCLEOTIDE SEQUENCE [LARGE SCALE GENOMIC DNA]</scope>
    <source>
        <strain evidence="3 4">R1DC41</strain>
    </source>
</reference>
<evidence type="ECO:0000313" key="3">
    <source>
        <dbReference type="EMBL" id="QPC45835.1"/>
    </source>
</evidence>
<evidence type="ECO:0000256" key="1">
    <source>
        <dbReference type="PROSITE-ProRule" id="PRU00703"/>
    </source>
</evidence>
<dbReference type="Gene3D" id="3.10.580.10">
    <property type="entry name" value="CBS-domain"/>
    <property type="match status" value="1"/>
</dbReference>
<dbReference type="Proteomes" id="UP000593626">
    <property type="component" value="Chromosome"/>
</dbReference>
<name>A0A7S8C9E6_9BACI</name>
<gene>
    <name evidence="3" type="ORF">G8O30_02110</name>
</gene>
<dbReference type="InterPro" id="IPR046342">
    <property type="entry name" value="CBS_dom_sf"/>
</dbReference>
<evidence type="ECO:0000313" key="4">
    <source>
        <dbReference type="Proteomes" id="UP000593626"/>
    </source>
</evidence>
<proteinExistence type="predicted"/>
<sequence length="140" mass="16098">MNIAFLLLPKQDVAYVFESFTVRQALEKMKYHGYQSIPMLNKEGKYVGTISEGDLLWAILDWQREGTVDLEKRSLADVPLRTQHEAVSVYDDVQTVLDRSVDQNFISVKDDAGFFIGIIRRKDIIEFLTKQVDTKQPNVS</sequence>
<dbReference type="PROSITE" id="PS51371">
    <property type="entry name" value="CBS"/>
    <property type="match status" value="1"/>
</dbReference>
<protein>
    <submittedName>
        <fullName evidence="3">CBS domain-containing protein</fullName>
    </submittedName>
</protein>
<keyword evidence="4" id="KW-1185">Reference proteome</keyword>
<feature type="domain" description="CBS" evidence="2">
    <location>
        <begin position="7"/>
        <end position="70"/>
    </location>
</feature>
<organism evidence="3 4">
    <name type="scientific">Mangrovibacillus cuniculi</name>
    <dbReference type="NCBI Taxonomy" id="2593652"/>
    <lineage>
        <taxon>Bacteria</taxon>
        <taxon>Bacillati</taxon>
        <taxon>Bacillota</taxon>
        <taxon>Bacilli</taxon>
        <taxon>Bacillales</taxon>
        <taxon>Bacillaceae</taxon>
        <taxon>Mangrovibacillus</taxon>
    </lineage>
</organism>
<evidence type="ECO:0000259" key="2">
    <source>
        <dbReference type="PROSITE" id="PS51371"/>
    </source>
</evidence>
<dbReference type="SUPFAM" id="SSF54631">
    <property type="entry name" value="CBS-domain pair"/>
    <property type="match status" value="1"/>
</dbReference>
<keyword evidence="1" id="KW-0129">CBS domain</keyword>
<dbReference type="CDD" id="cd09834">
    <property type="entry name" value="CBS_pair_bac"/>
    <property type="match status" value="1"/>
</dbReference>
<dbReference type="KEGG" id="mcui:G8O30_02110"/>
<accession>A0A7S8C9E6</accession>
<dbReference type="AlphaFoldDB" id="A0A7S8C9E6"/>